<evidence type="ECO:0000256" key="1">
    <source>
        <dbReference type="ARBA" id="ARBA00008775"/>
    </source>
</evidence>
<name>A0ABY4R5R1_9ACTN</name>
<dbReference type="EMBL" id="CP097332">
    <property type="protein sequence ID" value="UQX90261.1"/>
    <property type="molecule type" value="Genomic_DNA"/>
</dbReference>
<sequence>MTSLTPGANCAVPAAVVRAELHWAPGPGVPDVDFSALLLTESGRVRNDEDFVFYNQPRHRSGAVRHLGKGGDTDALEIDLQAVEPGIERIVLASSADGGSFGQVPGLFLLVREAGTGAEVARFDMSASTETAFLAGELYRRAGQWKFRAVGQGYASGLAGLAGDFGITVETDTHPAPIPVPASARVPAPAPAPAATPAPWGASTPVAAPATGSFGSSAHPSWPPPPPPQPQQPTPGSPPPHSPVTPWPPR</sequence>
<dbReference type="InterPro" id="IPR051324">
    <property type="entry name" value="Stress/Tellurium_Resist"/>
</dbReference>
<evidence type="ECO:0000313" key="4">
    <source>
        <dbReference type="EMBL" id="UQX90261.1"/>
    </source>
</evidence>
<dbReference type="PANTHER" id="PTHR32097:SF4">
    <property type="entry name" value="GENERAL STRESS PROTEIN 16U"/>
    <property type="match status" value="1"/>
</dbReference>
<dbReference type="Proteomes" id="UP001056336">
    <property type="component" value="Chromosome"/>
</dbReference>
<dbReference type="PANTHER" id="PTHR32097">
    <property type="entry name" value="CAMP-BINDING PROTEIN 1-RELATED"/>
    <property type="match status" value="1"/>
</dbReference>
<dbReference type="Gene3D" id="2.60.60.30">
    <property type="entry name" value="sav2460 like domains"/>
    <property type="match status" value="1"/>
</dbReference>
<feature type="region of interest" description="Disordered" evidence="2">
    <location>
        <begin position="176"/>
        <end position="250"/>
    </location>
</feature>
<evidence type="ECO:0000259" key="3">
    <source>
        <dbReference type="Pfam" id="PF02342"/>
    </source>
</evidence>
<organism evidence="4 5">
    <name type="scientific">Jatrophihabitans telluris</name>
    <dbReference type="NCBI Taxonomy" id="2038343"/>
    <lineage>
        <taxon>Bacteria</taxon>
        <taxon>Bacillati</taxon>
        <taxon>Actinomycetota</taxon>
        <taxon>Actinomycetes</taxon>
        <taxon>Jatrophihabitantales</taxon>
        <taxon>Jatrophihabitantaceae</taxon>
        <taxon>Jatrophihabitans</taxon>
    </lineage>
</organism>
<dbReference type="CDD" id="cd06974">
    <property type="entry name" value="TerD_like"/>
    <property type="match status" value="1"/>
</dbReference>
<reference evidence="4" key="1">
    <citation type="journal article" date="2018" name="Int. J. Syst. Evol. Microbiol.">
        <title>Jatrophihabitans telluris sp. nov., isolated from sediment soil of lava forest wetlands and the emended description of the genus Jatrophihabitans.</title>
        <authorList>
            <person name="Lee K.C."/>
            <person name="Suh M.K."/>
            <person name="Eom M.K."/>
            <person name="Kim K.K."/>
            <person name="Kim J.S."/>
            <person name="Kim D.S."/>
            <person name="Ko S.H."/>
            <person name="Shin Y.K."/>
            <person name="Lee J.S."/>
        </authorList>
    </citation>
    <scope>NUCLEOTIDE SEQUENCE</scope>
    <source>
        <strain evidence="4">N237</strain>
    </source>
</reference>
<protein>
    <submittedName>
        <fullName evidence="4">TerD family protein</fullName>
    </submittedName>
</protein>
<accession>A0ABY4R5R1</accession>
<reference evidence="4" key="2">
    <citation type="submission" date="2022-05" db="EMBL/GenBank/DDBJ databases">
        <authorList>
            <person name="Kim J.-S."/>
            <person name="Lee K."/>
            <person name="Suh M."/>
            <person name="Eom M."/>
            <person name="Kim J.-S."/>
            <person name="Kim D.-S."/>
            <person name="Ko S.-H."/>
            <person name="Shin Y."/>
            <person name="Lee J.-S."/>
        </authorList>
    </citation>
    <scope>NUCLEOTIDE SEQUENCE</scope>
    <source>
        <strain evidence="4">N237</strain>
    </source>
</reference>
<feature type="domain" description="TerD" evidence="3">
    <location>
        <begin position="4"/>
        <end position="165"/>
    </location>
</feature>
<dbReference type="Pfam" id="PF02342">
    <property type="entry name" value="TerD"/>
    <property type="match status" value="1"/>
</dbReference>
<evidence type="ECO:0000313" key="5">
    <source>
        <dbReference type="Proteomes" id="UP001056336"/>
    </source>
</evidence>
<evidence type="ECO:0000256" key="2">
    <source>
        <dbReference type="SAM" id="MobiDB-lite"/>
    </source>
</evidence>
<gene>
    <name evidence="4" type="ORF">M6D93_09735</name>
</gene>
<comment type="similarity">
    <text evidence="1">Belongs to the CAPAB/TerDEXZ family.</text>
</comment>
<feature type="compositionally biased region" description="Pro residues" evidence="2">
    <location>
        <begin position="221"/>
        <end position="250"/>
    </location>
</feature>
<keyword evidence="5" id="KW-1185">Reference proteome</keyword>
<dbReference type="InterPro" id="IPR003325">
    <property type="entry name" value="TerD"/>
</dbReference>
<proteinExistence type="inferred from homology"/>